<dbReference type="AlphaFoldDB" id="E9GGV9"/>
<evidence type="ECO:0000313" key="3">
    <source>
        <dbReference type="Proteomes" id="UP000000305"/>
    </source>
</evidence>
<gene>
    <name evidence="2" type="ORF">DAPPUDRAFT_242529</name>
</gene>
<proteinExistence type="predicted"/>
<dbReference type="OrthoDB" id="5973968at2759"/>
<protein>
    <submittedName>
        <fullName evidence="2">Uncharacterized protein</fullName>
    </submittedName>
</protein>
<evidence type="ECO:0000313" key="2">
    <source>
        <dbReference type="EMBL" id="EFX81089.1"/>
    </source>
</evidence>
<dbReference type="Proteomes" id="UP000000305">
    <property type="component" value="Unassembled WGS sequence"/>
</dbReference>
<keyword evidence="3" id="KW-1185">Reference proteome</keyword>
<accession>E9GGV9</accession>
<feature type="compositionally biased region" description="Basic and acidic residues" evidence="1">
    <location>
        <begin position="111"/>
        <end position="122"/>
    </location>
</feature>
<feature type="region of interest" description="Disordered" evidence="1">
    <location>
        <begin position="91"/>
        <end position="122"/>
    </location>
</feature>
<evidence type="ECO:0000256" key="1">
    <source>
        <dbReference type="SAM" id="MobiDB-lite"/>
    </source>
</evidence>
<organism evidence="2 3">
    <name type="scientific">Daphnia pulex</name>
    <name type="common">Water flea</name>
    <dbReference type="NCBI Taxonomy" id="6669"/>
    <lineage>
        <taxon>Eukaryota</taxon>
        <taxon>Metazoa</taxon>
        <taxon>Ecdysozoa</taxon>
        <taxon>Arthropoda</taxon>
        <taxon>Crustacea</taxon>
        <taxon>Branchiopoda</taxon>
        <taxon>Diplostraca</taxon>
        <taxon>Cladocera</taxon>
        <taxon>Anomopoda</taxon>
        <taxon>Daphniidae</taxon>
        <taxon>Daphnia</taxon>
    </lineage>
</organism>
<name>E9GGV9_DAPPU</name>
<dbReference type="HOGENOM" id="CLU_2029007_0_0_1"/>
<dbReference type="KEGG" id="dpx:DAPPUDRAFT_242529"/>
<dbReference type="EMBL" id="GL732544">
    <property type="protein sequence ID" value="EFX81089.1"/>
    <property type="molecule type" value="Genomic_DNA"/>
</dbReference>
<reference evidence="2 3" key="1">
    <citation type="journal article" date="2011" name="Science">
        <title>The ecoresponsive genome of Daphnia pulex.</title>
        <authorList>
            <person name="Colbourne J.K."/>
            <person name="Pfrender M.E."/>
            <person name="Gilbert D."/>
            <person name="Thomas W.K."/>
            <person name="Tucker A."/>
            <person name="Oakley T.H."/>
            <person name="Tokishita S."/>
            <person name="Aerts A."/>
            <person name="Arnold G.J."/>
            <person name="Basu M.K."/>
            <person name="Bauer D.J."/>
            <person name="Caceres C.E."/>
            <person name="Carmel L."/>
            <person name="Casola C."/>
            <person name="Choi J.H."/>
            <person name="Detter J.C."/>
            <person name="Dong Q."/>
            <person name="Dusheyko S."/>
            <person name="Eads B.D."/>
            <person name="Frohlich T."/>
            <person name="Geiler-Samerotte K.A."/>
            <person name="Gerlach D."/>
            <person name="Hatcher P."/>
            <person name="Jogdeo S."/>
            <person name="Krijgsveld J."/>
            <person name="Kriventseva E.V."/>
            <person name="Kultz D."/>
            <person name="Laforsch C."/>
            <person name="Lindquist E."/>
            <person name="Lopez J."/>
            <person name="Manak J.R."/>
            <person name="Muller J."/>
            <person name="Pangilinan J."/>
            <person name="Patwardhan R.P."/>
            <person name="Pitluck S."/>
            <person name="Pritham E.J."/>
            <person name="Rechtsteiner A."/>
            <person name="Rho M."/>
            <person name="Rogozin I.B."/>
            <person name="Sakarya O."/>
            <person name="Salamov A."/>
            <person name="Schaack S."/>
            <person name="Shapiro H."/>
            <person name="Shiga Y."/>
            <person name="Skalitzky C."/>
            <person name="Smith Z."/>
            <person name="Souvorov A."/>
            <person name="Sung W."/>
            <person name="Tang Z."/>
            <person name="Tsuchiya D."/>
            <person name="Tu H."/>
            <person name="Vos H."/>
            <person name="Wang M."/>
            <person name="Wolf Y.I."/>
            <person name="Yamagata H."/>
            <person name="Yamada T."/>
            <person name="Ye Y."/>
            <person name="Shaw J.R."/>
            <person name="Andrews J."/>
            <person name="Crease T.J."/>
            <person name="Tang H."/>
            <person name="Lucas S.M."/>
            <person name="Robertson H.M."/>
            <person name="Bork P."/>
            <person name="Koonin E.V."/>
            <person name="Zdobnov E.M."/>
            <person name="Grigoriev I.V."/>
            <person name="Lynch M."/>
            <person name="Boore J.L."/>
        </authorList>
    </citation>
    <scope>NUCLEOTIDE SEQUENCE [LARGE SCALE GENOMIC DNA]</scope>
</reference>
<dbReference type="InParanoid" id="E9GGV9"/>
<sequence>MWELGPSGDLTTEPVIFRSYETLDYPDQSGSDVFISALAVDSISCLLSSPSFNELAAPQRLNSLKNPQAFNVTGVDFAGPLYYKPAAIKKTKKTITSTETDSSLEPIAEEEAPKEKEGRSPL</sequence>